<name>A0A9N9RYA4_9DIPT</name>
<dbReference type="Proteomes" id="UP001153620">
    <property type="component" value="Chromosome 2"/>
</dbReference>
<dbReference type="AlphaFoldDB" id="A0A9N9RYA4"/>
<evidence type="ECO:0000256" key="1">
    <source>
        <dbReference type="SAM" id="MobiDB-lite"/>
    </source>
</evidence>
<evidence type="ECO:0000313" key="3">
    <source>
        <dbReference type="Proteomes" id="UP001153620"/>
    </source>
</evidence>
<sequence length="69" mass="7838">MTRLNVKSPEFHSSSVKTPEPQNSNMNVFEIEKSNVKSTEFHSSSVKTPEPQNLNVKVFENNKTQCEVV</sequence>
<organism evidence="2 3">
    <name type="scientific">Chironomus riparius</name>
    <dbReference type="NCBI Taxonomy" id="315576"/>
    <lineage>
        <taxon>Eukaryota</taxon>
        <taxon>Metazoa</taxon>
        <taxon>Ecdysozoa</taxon>
        <taxon>Arthropoda</taxon>
        <taxon>Hexapoda</taxon>
        <taxon>Insecta</taxon>
        <taxon>Pterygota</taxon>
        <taxon>Neoptera</taxon>
        <taxon>Endopterygota</taxon>
        <taxon>Diptera</taxon>
        <taxon>Nematocera</taxon>
        <taxon>Chironomoidea</taxon>
        <taxon>Chironomidae</taxon>
        <taxon>Chironominae</taxon>
        <taxon>Chironomus</taxon>
    </lineage>
</organism>
<accession>A0A9N9RYA4</accession>
<feature type="region of interest" description="Disordered" evidence="1">
    <location>
        <begin position="1"/>
        <end position="25"/>
    </location>
</feature>
<protein>
    <submittedName>
        <fullName evidence="2">Uncharacterized protein</fullName>
    </submittedName>
</protein>
<dbReference type="EMBL" id="OU895878">
    <property type="protein sequence ID" value="CAG9805849.1"/>
    <property type="molecule type" value="Genomic_DNA"/>
</dbReference>
<keyword evidence="3" id="KW-1185">Reference proteome</keyword>
<reference evidence="2" key="1">
    <citation type="submission" date="2022-01" db="EMBL/GenBank/DDBJ databases">
        <authorList>
            <person name="King R."/>
        </authorList>
    </citation>
    <scope>NUCLEOTIDE SEQUENCE</scope>
</reference>
<feature type="compositionally biased region" description="Polar residues" evidence="1">
    <location>
        <begin position="11"/>
        <end position="25"/>
    </location>
</feature>
<proteinExistence type="predicted"/>
<reference evidence="2" key="2">
    <citation type="submission" date="2022-10" db="EMBL/GenBank/DDBJ databases">
        <authorList>
            <consortium name="ENA_rothamsted_submissions"/>
            <consortium name="culmorum"/>
            <person name="King R."/>
        </authorList>
    </citation>
    <scope>NUCLEOTIDE SEQUENCE</scope>
</reference>
<gene>
    <name evidence="2" type="ORF">CHIRRI_LOCUS8716</name>
</gene>
<evidence type="ECO:0000313" key="2">
    <source>
        <dbReference type="EMBL" id="CAG9805849.1"/>
    </source>
</evidence>